<dbReference type="Gene3D" id="1.10.10.630">
    <property type="entry name" value="DnaD domain-like"/>
    <property type="match status" value="1"/>
</dbReference>
<comment type="caution">
    <text evidence="2">The sequence shown here is derived from an EMBL/GenBank/DDBJ whole genome shotgun (WGS) entry which is preliminary data.</text>
</comment>
<dbReference type="RefSeq" id="WP_390359063.1">
    <property type="nucleotide sequence ID" value="NZ_JBHTKJ010000007.1"/>
</dbReference>
<evidence type="ECO:0000313" key="3">
    <source>
        <dbReference type="Proteomes" id="UP001597040"/>
    </source>
</evidence>
<sequence length="154" mass="17767">MDWVEEQEADQGMDHNKDQHANYSMNHPANQHTDQDTASLIKLNKDKKKPNHTKQNNNITTTFAFVFYQENFGVISPFVSDAMLNWVNDMGEELVLETTKQAFLMSKQYKQWKSRFVGISLAGSRSLCIFLGQGKLFQTGLWSRSLRTRESKNS</sequence>
<organism evidence="2 3">
    <name type="scientific">Virgibacillus byunsanensis</name>
    <dbReference type="NCBI Taxonomy" id="570945"/>
    <lineage>
        <taxon>Bacteria</taxon>
        <taxon>Bacillati</taxon>
        <taxon>Bacillota</taxon>
        <taxon>Bacilli</taxon>
        <taxon>Bacillales</taxon>
        <taxon>Bacillaceae</taxon>
        <taxon>Virgibacillus</taxon>
    </lineage>
</organism>
<protein>
    <submittedName>
        <fullName evidence="2">Uncharacterized protein</fullName>
    </submittedName>
</protein>
<keyword evidence="3" id="KW-1185">Reference proteome</keyword>
<reference evidence="3" key="1">
    <citation type="journal article" date="2019" name="Int. J. Syst. Evol. Microbiol.">
        <title>The Global Catalogue of Microorganisms (GCM) 10K type strain sequencing project: providing services to taxonomists for standard genome sequencing and annotation.</title>
        <authorList>
            <consortium name="The Broad Institute Genomics Platform"/>
            <consortium name="The Broad Institute Genome Sequencing Center for Infectious Disease"/>
            <person name="Wu L."/>
            <person name="Ma J."/>
        </authorList>
    </citation>
    <scope>NUCLEOTIDE SEQUENCE [LARGE SCALE GENOMIC DNA]</scope>
    <source>
        <strain evidence="3">CCUG 56754</strain>
    </source>
</reference>
<proteinExistence type="predicted"/>
<dbReference type="EMBL" id="JBHTKJ010000007">
    <property type="protein sequence ID" value="MFD1037202.1"/>
    <property type="molecule type" value="Genomic_DNA"/>
</dbReference>
<dbReference type="Proteomes" id="UP001597040">
    <property type="component" value="Unassembled WGS sequence"/>
</dbReference>
<feature type="region of interest" description="Disordered" evidence="1">
    <location>
        <begin position="1"/>
        <end position="34"/>
    </location>
</feature>
<evidence type="ECO:0000256" key="1">
    <source>
        <dbReference type="SAM" id="MobiDB-lite"/>
    </source>
</evidence>
<gene>
    <name evidence="2" type="ORF">ACFQ3N_02015</name>
</gene>
<dbReference type="InterPro" id="IPR034829">
    <property type="entry name" value="DnaD-like_sf"/>
</dbReference>
<name>A0ABW3LFR1_9BACI</name>
<accession>A0ABW3LFR1</accession>
<evidence type="ECO:0000313" key="2">
    <source>
        <dbReference type="EMBL" id="MFD1037202.1"/>
    </source>
</evidence>
<dbReference type="SUPFAM" id="SSF158499">
    <property type="entry name" value="DnaD domain-like"/>
    <property type="match status" value="1"/>
</dbReference>
<feature type="compositionally biased region" description="Polar residues" evidence="1">
    <location>
        <begin position="21"/>
        <end position="34"/>
    </location>
</feature>
<feature type="compositionally biased region" description="Acidic residues" evidence="1">
    <location>
        <begin position="1"/>
        <end position="11"/>
    </location>
</feature>